<geneLocation type="plasmid" evidence="3">
    <name>pridsm_01</name>
</geneLocation>
<dbReference type="AlphaFoldDB" id="A0A5P3AJS0"/>
<reference evidence="2 3" key="1">
    <citation type="submission" date="2018-08" db="EMBL/GenBank/DDBJ databases">
        <title>Genetic Globetrotter - A new plasmid hitch-hiking vast phylogenetic and geographic distances.</title>
        <authorList>
            <person name="Vollmers J."/>
            <person name="Petersen J."/>
        </authorList>
    </citation>
    <scope>NUCLEOTIDE SEQUENCE [LARGE SCALE GENOMIC DNA]</scope>
    <source>
        <strain evidence="2 3">DSM 26383</strain>
        <plasmid evidence="3">pridsm_01</plasmid>
    </source>
</reference>
<dbReference type="Proteomes" id="UP000325785">
    <property type="component" value="Plasmid pRIdsm_01"/>
</dbReference>
<evidence type="ECO:0000313" key="3">
    <source>
        <dbReference type="Proteomes" id="UP000325785"/>
    </source>
</evidence>
<feature type="region of interest" description="Disordered" evidence="1">
    <location>
        <begin position="1"/>
        <end position="72"/>
    </location>
</feature>
<evidence type="ECO:0000256" key="1">
    <source>
        <dbReference type="SAM" id="MobiDB-lite"/>
    </source>
</evidence>
<keyword evidence="2" id="KW-0614">Plasmid</keyword>
<accession>A0A5P3AJS0</accession>
<protein>
    <submittedName>
        <fullName evidence="2">Uncharacterized protein</fullName>
    </submittedName>
</protein>
<dbReference type="RefSeq" id="WP_074940807.1">
    <property type="nucleotide sequence ID" value="NZ_CP031599.1"/>
</dbReference>
<name>A0A5P3AJS0_9RHOB</name>
<dbReference type="KEGG" id="rid:RIdsm_05384"/>
<proteinExistence type="predicted"/>
<sequence>MAGKGKGGGGYRSANSGRYVTKAYGKSHPRTTVKEASGKSGSTGGSYRSAISGRFVTAKHGKANPKTTVREK</sequence>
<feature type="compositionally biased region" description="Gly residues" evidence="1">
    <location>
        <begin position="1"/>
        <end position="11"/>
    </location>
</feature>
<organism evidence="2 3">
    <name type="scientific">Roseovarius indicus</name>
    <dbReference type="NCBI Taxonomy" id="540747"/>
    <lineage>
        <taxon>Bacteria</taxon>
        <taxon>Pseudomonadati</taxon>
        <taxon>Pseudomonadota</taxon>
        <taxon>Alphaproteobacteria</taxon>
        <taxon>Rhodobacterales</taxon>
        <taxon>Roseobacteraceae</taxon>
        <taxon>Roseovarius</taxon>
    </lineage>
</organism>
<evidence type="ECO:0000313" key="2">
    <source>
        <dbReference type="EMBL" id="QEW29539.1"/>
    </source>
</evidence>
<dbReference type="EMBL" id="CP031599">
    <property type="protein sequence ID" value="QEW29539.1"/>
    <property type="molecule type" value="Genomic_DNA"/>
</dbReference>
<dbReference type="OrthoDB" id="8410588at2"/>
<gene>
    <name evidence="2" type="ORF">RIdsm_05384</name>
</gene>